<name>A0A1I1VKE1_9BACT</name>
<keyword evidence="4" id="KW-1185">Reference proteome</keyword>
<dbReference type="EMBL" id="FOMX01000005">
    <property type="protein sequence ID" value="SFD83339.1"/>
    <property type="molecule type" value="Genomic_DNA"/>
</dbReference>
<dbReference type="Proteomes" id="UP000199400">
    <property type="component" value="Unassembled WGS sequence"/>
</dbReference>
<evidence type="ECO:0000313" key="3">
    <source>
        <dbReference type="EMBL" id="SFD83339.1"/>
    </source>
</evidence>
<dbReference type="RefSeq" id="WP_100792833.1">
    <property type="nucleotide sequence ID" value="NZ_FOMX01000005.1"/>
</dbReference>
<dbReference type="AlphaFoldDB" id="A0A1I1VKE1"/>
<organism evidence="3 4">
    <name type="scientific">Nannocystis exedens</name>
    <dbReference type="NCBI Taxonomy" id="54"/>
    <lineage>
        <taxon>Bacteria</taxon>
        <taxon>Pseudomonadati</taxon>
        <taxon>Myxococcota</taxon>
        <taxon>Polyangia</taxon>
        <taxon>Nannocystales</taxon>
        <taxon>Nannocystaceae</taxon>
        <taxon>Nannocystis</taxon>
    </lineage>
</organism>
<keyword evidence="2" id="KW-0732">Signal</keyword>
<feature type="region of interest" description="Disordered" evidence="1">
    <location>
        <begin position="150"/>
        <end position="178"/>
    </location>
</feature>
<proteinExistence type="predicted"/>
<evidence type="ECO:0000313" key="4">
    <source>
        <dbReference type="Proteomes" id="UP000199400"/>
    </source>
</evidence>
<protein>
    <submittedName>
        <fullName evidence="3">Uncharacterized protein</fullName>
    </submittedName>
</protein>
<evidence type="ECO:0000256" key="1">
    <source>
        <dbReference type="SAM" id="MobiDB-lite"/>
    </source>
</evidence>
<feature type="chain" id="PRO_5011784436" evidence="2">
    <location>
        <begin position="31"/>
        <end position="178"/>
    </location>
</feature>
<sequence>MPALLSSFLRCLLVLSLWLGAGVAASSAEAAGGGTPDLRSDIHLRLVELLGAAEFCGDEDDPDAEVLCGGDLLADLVVDPSVLKLSRGSCSRLLEVLFKRAVCDPTDENCGKLQRGGLPARPPSDLLGPGSSAVAAALLRDEWSPRRVALASARPRDDPPLLSRTTCPEAPPPRVGPA</sequence>
<accession>A0A1I1VKE1</accession>
<reference evidence="4" key="1">
    <citation type="submission" date="2016-10" db="EMBL/GenBank/DDBJ databases">
        <authorList>
            <person name="Varghese N."/>
            <person name="Submissions S."/>
        </authorList>
    </citation>
    <scope>NUCLEOTIDE SEQUENCE [LARGE SCALE GENOMIC DNA]</scope>
    <source>
        <strain evidence="4">ATCC 25963</strain>
    </source>
</reference>
<evidence type="ECO:0000256" key="2">
    <source>
        <dbReference type="SAM" id="SignalP"/>
    </source>
</evidence>
<feature type="compositionally biased region" description="Pro residues" evidence="1">
    <location>
        <begin position="169"/>
        <end position="178"/>
    </location>
</feature>
<feature type="signal peptide" evidence="2">
    <location>
        <begin position="1"/>
        <end position="30"/>
    </location>
</feature>
<gene>
    <name evidence="3" type="ORF">SAMN02745121_01721</name>
</gene>